<sequence>MSKLATLFTFSLLLSFTLTFARPTPDLEFKGASSLYEDFAANKEDCEGVEGTEECLQRRTLAAHLDYIYTQKHKPQN</sequence>
<dbReference type="InterPro" id="IPR009438">
    <property type="entry name" value="Phytosulfokine"/>
</dbReference>
<evidence type="ECO:0000256" key="6">
    <source>
        <dbReference type="ARBA" id="ARBA00022729"/>
    </source>
</evidence>
<keyword evidence="6 9" id="KW-0732">Signal</keyword>
<evidence type="ECO:0000313" key="10">
    <source>
        <dbReference type="EMBL" id="AIS76460.1"/>
    </source>
</evidence>
<organism evidence="10">
    <name type="scientific">Lotus japonicus</name>
    <name type="common">Lotus corniculatus var. japonicus</name>
    <dbReference type="NCBI Taxonomy" id="34305"/>
    <lineage>
        <taxon>Eukaryota</taxon>
        <taxon>Viridiplantae</taxon>
        <taxon>Streptophyta</taxon>
        <taxon>Embryophyta</taxon>
        <taxon>Tracheophyta</taxon>
        <taxon>Spermatophyta</taxon>
        <taxon>Magnoliopsida</taxon>
        <taxon>eudicotyledons</taxon>
        <taxon>Gunneridae</taxon>
        <taxon>Pentapetalae</taxon>
        <taxon>rosids</taxon>
        <taxon>fabids</taxon>
        <taxon>Fabales</taxon>
        <taxon>Fabaceae</taxon>
        <taxon>Papilionoideae</taxon>
        <taxon>50 kb inversion clade</taxon>
        <taxon>NPAAA clade</taxon>
        <taxon>Hologalegina</taxon>
        <taxon>robinioid clade</taxon>
        <taxon>Loteae</taxon>
        <taxon>Lotus</taxon>
    </lineage>
</organism>
<dbReference type="EMBL" id="KM065834">
    <property type="protein sequence ID" value="AIS76460.1"/>
    <property type="molecule type" value="Genomic_DNA"/>
</dbReference>
<dbReference type="GO" id="GO:0008083">
    <property type="term" value="F:growth factor activity"/>
    <property type="evidence" value="ECO:0007669"/>
    <property type="project" value="UniProtKB-UniRule"/>
</dbReference>
<comment type="function">
    <text evidence="9">Promotes plant cell differentiation, organogenesis and somatic embryogenesis as well as cell proliferation.</text>
</comment>
<keyword evidence="4 9" id="KW-0964">Secreted</keyword>
<dbReference type="GO" id="GO:0005576">
    <property type="term" value="C:extracellular region"/>
    <property type="evidence" value="ECO:0007669"/>
    <property type="project" value="UniProtKB-SubCell"/>
</dbReference>
<comment type="similarity">
    <text evidence="2 9">Belongs to the phytosulfokine family.</text>
</comment>
<comment type="PTM">
    <text evidence="9">PSK-alpha is produced by endopeptidase digestion. PSK-beta is produced from PSK-alpha by exopeptidase digestion.</text>
</comment>
<dbReference type="AlphaFoldDB" id="A0A097C2Y4"/>
<dbReference type="GO" id="GO:0008283">
    <property type="term" value="P:cell population proliferation"/>
    <property type="evidence" value="ECO:0007669"/>
    <property type="project" value="UniProtKB-UniRule"/>
</dbReference>
<evidence type="ECO:0000256" key="1">
    <source>
        <dbReference type="ARBA" id="ARBA00004613"/>
    </source>
</evidence>
<name>A0A097C2Y4_LOTJA</name>
<dbReference type="PANTHER" id="PTHR33285">
    <property type="entry name" value="PHYTOSULFOKINES 3"/>
    <property type="match status" value="1"/>
</dbReference>
<keyword evidence="8 9" id="KW-0339">Growth factor</keyword>
<keyword evidence="7 9" id="KW-0221">Differentiation</keyword>
<evidence type="ECO:0000256" key="8">
    <source>
        <dbReference type="ARBA" id="ARBA00023030"/>
    </source>
</evidence>
<feature type="chain" id="PRO_5031604466" description="Phytosulfokine" evidence="9">
    <location>
        <begin position="22"/>
        <end position="77"/>
    </location>
</feature>
<dbReference type="PANTHER" id="PTHR33285:SF55">
    <property type="entry name" value="PHYTOSULFOKINES 3"/>
    <property type="match status" value="1"/>
</dbReference>
<comment type="PTM">
    <text evidence="9">Sulfation is important for activity and for the binding to a putative membrane receptor.</text>
</comment>
<reference evidence="10" key="1">
    <citation type="submission" date="2014-06" db="EMBL/GenBank/DDBJ databases">
        <title>Phytosulfokine-alpha (PSK) signaling is involved in nodule development in Lotus japonicus.</title>
        <authorList>
            <person name="Luo L."/>
            <person name="Wang C."/>
        </authorList>
    </citation>
    <scope>NUCLEOTIDE SEQUENCE</scope>
</reference>
<evidence type="ECO:0000256" key="3">
    <source>
        <dbReference type="ARBA" id="ARBA00022473"/>
    </source>
</evidence>
<gene>
    <name evidence="10" type="primary">PSK3</name>
</gene>
<comment type="subcellular location">
    <subcellularLocation>
        <location evidence="1 9">Secreted</location>
    </subcellularLocation>
</comment>
<feature type="signal peptide" evidence="9">
    <location>
        <begin position="1"/>
        <end position="21"/>
    </location>
</feature>
<proteinExistence type="inferred from homology"/>
<evidence type="ECO:0000256" key="2">
    <source>
        <dbReference type="ARBA" id="ARBA00010781"/>
    </source>
</evidence>
<evidence type="ECO:0000256" key="7">
    <source>
        <dbReference type="ARBA" id="ARBA00022782"/>
    </source>
</evidence>
<accession>A0A097C2Y4</accession>
<keyword evidence="3 9" id="KW-0217">Developmental protein</keyword>
<evidence type="ECO:0000256" key="4">
    <source>
        <dbReference type="ARBA" id="ARBA00022525"/>
    </source>
</evidence>
<evidence type="ECO:0000256" key="5">
    <source>
        <dbReference type="ARBA" id="ARBA00022641"/>
    </source>
</evidence>
<dbReference type="GO" id="GO:0030154">
    <property type="term" value="P:cell differentiation"/>
    <property type="evidence" value="ECO:0007669"/>
    <property type="project" value="UniProtKB-UniRule"/>
</dbReference>
<dbReference type="Pfam" id="PF06404">
    <property type="entry name" value="PSK"/>
    <property type="match status" value="1"/>
</dbReference>
<keyword evidence="5 9" id="KW-0765">Sulfation</keyword>
<evidence type="ECO:0000256" key="9">
    <source>
        <dbReference type="RuleBase" id="RU368031"/>
    </source>
</evidence>
<protein>
    <recommendedName>
        <fullName evidence="9">Phytosulfokine</fullName>
    </recommendedName>
    <component>
        <recommendedName>
            <fullName evidence="9">Phytosulfokine-alpha</fullName>
            <shortName evidence="9">PSK-alpha</shortName>
            <shortName evidence="9">Phytosulfokine-a</shortName>
        </recommendedName>
    </component>
    <component>
        <recommendedName>
            <fullName evidence="9">Phytosulfokine-beta</fullName>
            <shortName evidence="9">PSK-beta</shortName>
            <shortName evidence="9">Phytosulfokine-b</shortName>
        </recommendedName>
    </component>
</protein>